<keyword evidence="1" id="KW-0472">Membrane</keyword>
<keyword evidence="1" id="KW-1133">Transmembrane helix</keyword>
<dbReference type="RefSeq" id="WP_206583352.1">
    <property type="nucleotide sequence ID" value="NZ_JAFJZZ010000010.1"/>
</dbReference>
<keyword evidence="1" id="KW-0812">Transmembrane</keyword>
<feature type="transmembrane region" description="Helical" evidence="1">
    <location>
        <begin position="85"/>
        <end position="104"/>
    </location>
</feature>
<name>A0A939DC29_CLOAM</name>
<feature type="transmembrane region" description="Helical" evidence="1">
    <location>
        <begin position="7"/>
        <end position="26"/>
    </location>
</feature>
<dbReference type="Pfam" id="PF14018">
    <property type="entry name" value="DUF4234"/>
    <property type="match status" value="1"/>
</dbReference>
<gene>
    <name evidence="3" type="ORF">JYB65_14190</name>
</gene>
<dbReference type="EMBL" id="JAFJZZ010000010">
    <property type="protein sequence ID" value="MBN7774513.1"/>
    <property type="molecule type" value="Genomic_DNA"/>
</dbReference>
<evidence type="ECO:0000313" key="3">
    <source>
        <dbReference type="EMBL" id="MBN7774513.1"/>
    </source>
</evidence>
<evidence type="ECO:0000313" key="4">
    <source>
        <dbReference type="Proteomes" id="UP000664545"/>
    </source>
</evidence>
<comment type="caution">
    <text evidence="3">The sequence shown here is derived from an EMBL/GenBank/DDBJ whole genome shotgun (WGS) entry which is preliminary data.</text>
</comment>
<dbReference type="InterPro" id="IPR025328">
    <property type="entry name" value="DUF4234"/>
</dbReference>
<organism evidence="3 4">
    <name type="scientific">Clostridium aminobutyricum</name>
    <dbReference type="NCBI Taxonomy" id="33953"/>
    <lineage>
        <taxon>Bacteria</taxon>
        <taxon>Bacillati</taxon>
        <taxon>Bacillota</taxon>
        <taxon>Clostridia</taxon>
        <taxon>Eubacteriales</taxon>
        <taxon>Clostridiaceae</taxon>
        <taxon>Clostridium</taxon>
    </lineage>
</organism>
<evidence type="ECO:0000256" key="1">
    <source>
        <dbReference type="SAM" id="Phobius"/>
    </source>
</evidence>
<feature type="domain" description="DUF4234" evidence="2">
    <location>
        <begin position="5"/>
        <end position="70"/>
    </location>
</feature>
<accession>A0A939DC29</accession>
<dbReference type="AlphaFoldDB" id="A0A939DC29"/>
<dbReference type="Proteomes" id="UP000664545">
    <property type="component" value="Unassembled WGS sequence"/>
</dbReference>
<sequence length="121" mass="13653">MREKNIALCILFTIITFGIYGLYWIICLTNDSLELSSERGTNGGWVLIFTIITLGIYGLYWSYIMGDRIYRLRQKHGLAGGSANGALYLIFCLIGFSIIALALMQNEINRFLEPNPSAFMV</sequence>
<evidence type="ECO:0000259" key="2">
    <source>
        <dbReference type="Pfam" id="PF14018"/>
    </source>
</evidence>
<proteinExistence type="predicted"/>
<reference evidence="3" key="1">
    <citation type="submission" date="2021-02" db="EMBL/GenBank/DDBJ databases">
        <title>Abyssanaerobacter marinus gen.nov., sp., nov, anaerobic bacterium isolated from the Onnuri vent field of Indian Ocean and suggestion of Mogibacteriaceae fam. nov., and proposal of reclassification of ambiguous this family's genus member.</title>
        <authorList>
            <person name="Kim Y.J."/>
            <person name="Yang J.-A."/>
        </authorList>
    </citation>
    <scope>NUCLEOTIDE SEQUENCE</scope>
    <source>
        <strain evidence="3">DSM 2634</strain>
    </source>
</reference>
<feature type="transmembrane region" description="Helical" evidence="1">
    <location>
        <begin position="46"/>
        <end position="64"/>
    </location>
</feature>
<keyword evidence="4" id="KW-1185">Reference proteome</keyword>
<protein>
    <submittedName>
        <fullName evidence="3">DUF4234 domain-containing protein</fullName>
    </submittedName>
</protein>